<comment type="caution">
    <text evidence="2">The sequence shown here is derived from an EMBL/GenBank/DDBJ whole genome shotgun (WGS) entry which is preliminary data.</text>
</comment>
<feature type="region of interest" description="Disordered" evidence="1">
    <location>
        <begin position="47"/>
        <end position="116"/>
    </location>
</feature>
<dbReference type="AlphaFoldDB" id="A0A427TMV0"/>
<name>A0A427TMV0_9PSEU</name>
<evidence type="ECO:0000313" key="3">
    <source>
        <dbReference type="Proteomes" id="UP000267081"/>
    </source>
</evidence>
<dbReference type="EMBL" id="RSEC01000008">
    <property type="protein sequence ID" value="RSD25684.1"/>
    <property type="molecule type" value="Genomic_DNA"/>
</dbReference>
<organism evidence="2 3">
    <name type="scientific">Amycolatopsis eburnea</name>
    <dbReference type="NCBI Taxonomy" id="2267691"/>
    <lineage>
        <taxon>Bacteria</taxon>
        <taxon>Bacillati</taxon>
        <taxon>Actinomycetota</taxon>
        <taxon>Actinomycetes</taxon>
        <taxon>Pseudonocardiales</taxon>
        <taxon>Pseudonocardiaceae</taxon>
        <taxon>Amycolatopsis</taxon>
    </lineage>
</organism>
<feature type="compositionally biased region" description="Low complexity" evidence="1">
    <location>
        <begin position="79"/>
        <end position="105"/>
    </location>
</feature>
<sequence length="116" mass="11475">MTTGRGATIPVAPARRGAALRIRIALTLGALVLAGGALSGGIALADQAQPAPPTSVRPTQAPSEVPTATRAPQPPSAVPAPRETTRAPRTGPAPRVPRAVPAGPTGDLHLPAIGVL</sequence>
<proteinExistence type="predicted"/>
<accession>A0A427TMV0</accession>
<protein>
    <submittedName>
        <fullName evidence="2">Uncharacterized protein</fullName>
    </submittedName>
</protein>
<dbReference type="Proteomes" id="UP000267081">
    <property type="component" value="Unassembled WGS sequence"/>
</dbReference>
<reference evidence="2 3" key="1">
    <citation type="submission" date="2018-12" db="EMBL/GenBank/DDBJ databases">
        <title>Amycolatopsis eburnea sp. nov. actinomycete associate with arbuscular mycorrhiza fungal spore.</title>
        <authorList>
            <person name="Lumyong S."/>
            <person name="Chaiya L."/>
        </authorList>
    </citation>
    <scope>NUCLEOTIDE SEQUENCE [LARGE SCALE GENOMIC DNA]</scope>
    <source>
        <strain evidence="2 3">GLM-1</strain>
    </source>
</reference>
<evidence type="ECO:0000313" key="2">
    <source>
        <dbReference type="EMBL" id="RSD25684.1"/>
    </source>
</evidence>
<keyword evidence="3" id="KW-1185">Reference proteome</keyword>
<gene>
    <name evidence="2" type="ORF">EIY87_01455</name>
</gene>
<evidence type="ECO:0000256" key="1">
    <source>
        <dbReference type="SAM" id="MobiDB-lite"/>
    </source>
</evidence>